<dbReference type="Pfam" id="PF15595">
    <property type="entry name" value="Imm51"/>
    <property type="match status" value="1"/>
</dbReference>
<sequence length="128" mass="14433">MEKNKLLLNALNNSEIKIRGTLIEISQNEYRLDYYDVSEEDSHYNFLSSNGYQGGGPSWLGIIYGAIQLSDPAILTKIRFDDEADGLAIWSSDKETLLKIGRLISVIKSDESTLKQAIRMAEQEGEME</sequence>
<accession>A0ABT8R1A7</accession>
<keyword evidence="2" id="KW-1185">Reference proteome</keyword>
<organism evidence="1 2">
    <name type="scientific">Rhodocytophaga aerolata</name>
    <dbReference type="NCBI Taxonomy" id="455078"/>
    <lineage>
        <taxon>Bacteria</taxon>
        <taxon>Pseudomonadati</taxon>
        <taxon>Bacteroidota</taxon>
        <taxon>Cytophagia</taxon>
        <taxon>Cytophagales</taxon>
        <taxon>Rhodocytophagaceae</taxon>
        <taxon>Rhodocytophaga</taxon>
    </lineage>
</organism>
<name>A0ABT8R1A7_9BACT</name>
<reference evidence="1" key="1">
    <citation type="submission" date="2023-07" db="EMBL/GenBank/DDBJ databases">
        <title>The genome sequence of Rhodocytophaga aerolata KACC 12507.</title>
        <authorList>
            <person name="Zhang X."/>
        </authorList>
    </citation>
    <scope>NUCLEOTIDE SEQUENCE</scope>
    <source>
        <strain evidence="1">KACC 12507</strain>
    </source>
</reference>
<dbReference type="RefSeq" id="WP_302036678.1">
    <property type="nucleotide sequence ID" value="NZ_JAUKPO010000002.1"/>
</dbReference>
<evidence type="ECO:0000313" key="2">
    <source>
        <dbReference type="Proteomes" id="UP001168528"/>
    </source>
</evidence>
<dbReference type="Proteomes" id="UP001168528">
    <property type="component" value="Unassembled WGS sequence"/>
</dbReference>
<evidence type="ECO:0000313" key="1">
    <source>
        <dbReference type="EMBL" id="MDO1445880.1"/>
    </source>
</evidence>
<comment type="caution">
    <text evidence="1">The sequence shown here is derived from an EMBL/GenBank/DDBJ whole genome shotgun (WGS) entry which is preliminary data.</text>
</comment>
<dbReference type="InterPro" id="IPR028956">
    <property type="entry name" value="Imm51"/>
</dbReference>
<protein>
    <submittedName>
        <fullName evidence="1">Imm51 family immunity protein</fullName>
    </submittedName>
</protein>
<dbReference type="EMBL" id="JAUKPO010000002">
    <property type="protein sequence ID" value="MDO1445880.1"/>
    <property type="molecule type" value="Genomic_DNA"/>
</dbReference>
<proteinExistence type="predicted"/>
<gene>
    <name evidence="1" type="ORF">Q0590_06435</name>
</gene>